<keyword evidence="12 15" id="KW-1133">Transmembrane helix</keyword>
<dbReference type="Pfam" id="PF12156">
    <property type="entry name" value="ATPase-cat_bd"/>
    <property type="match status" value="1"/>
</dbReference>
<dbReference type="InterPro" id="IPR006121">
    <property type="entry name" value="HMA_dom"/>
</dbReference>
<dbReference type="PANTHER" id="PTHR43520">
    <property type="entry name" value="ATP7, ISOFORM B"/>
    <property type="match status" value="1"/>
</dbReference>
<keyword evidence="4 15" id="KW-1003">Cell membrane</keyword>
<keyword evidence="5" id="KW-0597">Phosphoprotein</keyword>
<dbReference type="Gene3D" id="3.30.70.100">
    <property type="match status" value="1"/>
</dbReference>
<dbReference type="Gene3D" id="3.40.50.1000">
    <property type="entry name" value="HAD superfamily/HAD-like"/>
    <property type="match status" value="1"/>
</dbReference>
<organism evidence="17 18">
    <name type="scientific">Tahibacter amnicola</name>
    <dbReference type="NCBI Taxonomy" id="2976241"/>
    <lineage>
        <taxon>Bacteria</taxon>
        <taxon>Pseudomonadati</taxon>
        <taxon>Pseudomonadota</taxon>
        <taxon>Gammaproteobacteria</taxon>
        <taxon>Lysobacterales</taxon>
        <taxon>Rhodanobacteraceae</taxon>
        <taxon>Tahibacter</taxon>
    </lineage>
</organism>
<evidence type="ECO:0000256" key="3">
    <source>
        <dbReference type="ARBA" id="ARBA00022448"/>
    </source>
</evidence>
<dbReference type="Proteomes" id="UP001064632">
    <property type="component" value="Chromosome"/>
</dbReference>
<evidence type="ECO:0000256" key="2">
    <source>
        <dbReference type="ARBA" id="ARBA00006024"/>
    </source>
</evidence>
<keyword evidence="14 15" id="KW-0472">Membrane</keyword>
<evidence type="ECO:0000256" key="4">
    <source>
        <dbReference type="ARBA" id="ARBA00022475"/>
    </source>
</evidence>
<keyword evidence="6 15" id="KW-0812">Transmembrane</keyword>
<dbReference type="InterPro" id="IPR023298">
    <property type="entry name" value="ATPase_P-typ_TM_dom_sf"/>
</dbReference>
<keyword evidence="13" id="KW-0406">Ion transport</keyword>
<dbReference type="PRINTS" id="PR00119">
    <property type="entry name" value="CATATPASE"/>
</dbReference>
<dbReference type="InterPro" id="IPR021993">
    <property type="entry name" value="ATPase-cat-bd"/>
</dbReference>
<dbReference type="PROSITE" id="PS50846">
    <property type="entry name" value="HMA_2"/>
    <property type="match status" value="1"/>
</dbReference>
<dbReference type="InterPro" id="IPR036412">
    <property type="entry name" value="HAD-like_sf"/>
</dbReference>
<feature type="transmembrane region" description="Helical" evidence="15">
    <location>
        <begin position="744"/>
        <end position="760"/>
    </location>
</feature>
<dbReference type="NCBIfam" id="TIGR01525">
    <property type="entry name" value="ATPase-IB_hvy"/>
    <property type="match status" value="1"/>
</dbReference>
<dbReference type="SUPFAM" id="SSF55008">
    <property type="entry name" value="HMA, heavy metal-associated domain"/>
    <property type="match status" value="1"/>
</dbReference>
<keyword evidence="10" id="KW-0460">Magnesium</keyword>
<dbReference type="SUPFAM" id="SSF81665">
    <property type="entry name" value="Calcium ATPase, transmembrane domain M"/>
    <property type="match status" value="1"/>
</dbReference>
<feature type="transmembrane region" description="Helical" evidence="15">
    <location>
        <begin position="268"/>
        <end position="286"/>
    </location>
</feature>
<dbReference type="PROSITE" id="PS01229">
    <property type="entry name" value="COF_2"/>
    <property type="match status" value="1"/>
</dbReference>
<dbReference type="Pfam" id="PF00122">
    <property type="entry name" value="E1-E2_ATPase"/>
    <property type="match status" value="1"/>
</dbReference>
<feature type="transmembrane region" description="Helical" evidence="15">
    <location>
        <begin position="175"/>
        <end position="195"/>
    </location>
</feature>
<evidence type="ECO:0000256" key="9">
    <source>
        <dbReference type="ARBA" id="ARBA00022840"/>
    </source>
</evidence>
<evidence type="ECO:0000256" key="11">
    <source>
        <dbReference type="ARBA" id="ARBA00022967"/>
    </source>
</evidence>
<evidence type="ECO:0000256" key="14">
    <source>
        <dbReference type="ARBA" id="ARBA00023136"/>
    </source>
</evidence>
<dbReference type="RefSeq" id="WP_261693462.1">
    <property type="nucleotide sequence ID" value="NZ_CP104694.1"/>
</dbReference>
<dbReference type="InterPro" id="IPR001757">
    <property type="entry name" value="P_typ_ATPase"/>
</dbReference>
<evidence type="ECO:0000256" key="12">
    <source>
        <dbReference type="ARBA" id="ARBA00022989"/>
    </source>
</evidence>
<dbReference type="NCBIfam" id="TIGR01494">
    <property type="entry name" value="ATPase_P-type"/>
    <property type="match status" value="1"/>
</dbReference>
<dbReference type="NCBIfam" id="TIGR01512">
    <property type="entry name" value="ATPase-IB2_Cd"/>
    <property type="match status" value="1"/>
</dbReference>
<dbReference type="InterPro" id="IPR018303">
    <property type="entry name" value="ATPase_P-typ_P_site"/>
</dbReference>
<gene>
    <name evidence="17" type="ORF">N4264_17205</name>
</gene>
<accession>A0ABY6BBE7</accession>
<evidence type="ECO:0000256" key="5">
    <source>
        <dbReference type="ARBA" id="ARBA00022553"/>
    </source>
</evidence>
<dbReference type="SUPFAM" id="SSF81653">
    <property type="entry name" value="Calcium ATPase, transduction domain A"/>
    <property type="match status" value="1"/>
</dbReference>
<evidence type="ECO:0000259" key="16">
    <source>
        <dbReference type="PROSITE" id="PS50846"/>
    </source>
</evidence>
<keyword evidence="18" id="KW-1185">Reference proteome</keyword>
<keyword evidence="9 15" id="KW-0067">ATP-binding</keyword>
<reference evidence="17" key="1">
    <citation type="submission" date="2022-09" db="EMBL/GenBank/DDBJ databases">
        <title>Tahibacter sp. nov., isolated from a fresh water.</title>
        <authorList>
            <person name="Baek J.H."/>
            <person name="Lee J.K."/>
            <person name="Kim J.M."/>
            <person name="Jeon C.O."/>
        </authorList>
    </citation>
    <scope>NUCLEOTIDE SEQUENCE</scope>
    <source>
        <strain evidence="17">W38</strain>
    </source>
</reference>
<keyword evidence="7 15" id="KW-0479">Metal-binding</keyword>
<evidence type="ECO:0000256" key="13">
    <source>
        <dbReference type="ARBA" id="ARBA00023065"/>
    </source>
</evidence>
<evidence type="ECO:0000256" key="15">
    <source>
        <dbReference type="RuleBase" id="RU362081"/>
    </source>
</evidence>
<evidence type="ECO:0000313" key="17">
    <source>
        <dbReference type="EMBL" id="UXI66478.1"/>
    </source>
</evidence>
<dbReference type="InterPro" id="IPR027256">
    <property type="entry name" value="P-typ_ATPase_IB"/>
</dbReference>
<dbReference type="InterPro" id="IPR059000">
    <property type="entry name" value="ATPase_P-type_domA"/>
</dbReference>
<feature type="transmembrane region" description="Helical" evidence="15">
    <location>
        <begin position="244"/>
        <end position="262"/>
    </location>
</feature>
<comment type="subcellular location">
    <subcellularLocation>
        <location evidence="1">Cell membrane</location>
        <topology evidence="1">Multi-pass membrane protein</topology>
    </subcellularLocation>
</comment>
<dbReference type="PRINTS" id="PR00943">
    <property type="entry name" value="CUATPASE"/>
</dbReference>
<dbReference type="Pfam" id="PF00702">
    <property type="entry name" value="Hydrolase"/>
    <property type="match status" value="1"/>
</dbReference>
<keyword evidence="11" id="KW-1278">Translocase</keyword>
<dbReference type="InterPro" id="IPR036163">
    <property type="entry name" value="HMA_dom_sf"/>
</dbReference>
<dbReference type="Pfam" id="PF00403">
    <property type="entry name" value="HMA"/>
    <property type="match status" value="1"/>
</dbReference>
<evidence type="ECO:0000313" key="18">
    <source>
        <dbReference type="Proteomes" id="UP001064632"/>
    </source>
</evidence>
<dbReference type="PROSITE" id="PS00154">
    <property type="entry name" value="ATPASE_E1_E2"/>
    <property type="match status" value="1"/>
</dbReference>
<dbReference type="Gene3D" id="3.40.1110.10">
    <property type="entry name" value="Calcium-transporting ATPase, cytoplasmic domain N"/>
    <property type="match status" value="1"/>
</dbReference>
<dbReference type="PANTHER" id="PTHR43520:SF5">
    <property type="entry name" value="CATION-TRANSPORTING P-TYPE ATPASE-RELATED"/>
    <property type="match status" value="1"/>
</dbReference>
<proteinExistence type="inferred from homology"/>
<dbReference type="CDD" id="cd00371">
    <property type="entry name" value="HMA"/>
    <property type="match status" value="1"/>
</dbReference>
<sequence length="805" mass="86033">MPATCFHCTEPCPDDGMLLARVCGVEHPVCCIGCRAAAEWIEGLGLSDYYALRQQPADTALTDTPDYSVWDNAAFEQRYVRRSGTEAEVCVLVEGLRCAACTWLVEQALGGMRGVRDVAVQAAARRLRLRWDTQETALSHILGALARLGYRPHPLDASAMGSLVRREQRDALKRLVVAAVGMMQAMMYAVALYAGVFEGMEEPVRDFFRWLGFFVTTPVVVYAAQPFFVGAWRELAQRRLGMDVPVGAAIALVYIASLVEALRGGDSVYFDSAAMFVFFLLAGRFLEMRARHRATDLVDALARLQPALATVQRADGSTQAIGVHELSHDDTVIVAAGDAIPADGELLSERCRVDESLLSGESAAQTRRRGDRLLAGSVLVQGPALIRVTQWGADTVLSSLLHLVMQAGTTRPRWVRDGEDAAARFVAWILALTAATALAWLSVDPSRAFPAAIAVLVVACPCAFALAVPVALTRALAVLARRGVLVVRPDALQRLTQVRRVLFDKTGTLTNPQPHIIAVQASRETPSTALAWATALQQGNRHPVATALRDASVGLSIPVANALATLPGQGVTGIVAGRALKLGRADFALGDHAPDDDALVLADDEGEIARLRLGERLRDDAQRTVRQLAHRAIRSEIASGDAAEKVEHAASILNVDHWQARLSPAQKLQRLAQLRAEGECVAMVGDGVNDAAVLAAADVGVAMAGAADLAQAQADIVLSGGRLSGLVDAFETAELTRRIMRQNLRWSMAYNLGAVPLAALGLVPPWLAAIGMSVSSLLVILNALRIRVPAASIDAVAVTAREVTA</sequence>
<evidence type="ECO:0000256" key="7">
    <source>
        <dbReference type="ARBA" id="ARBA00022723"/>
    </source>
</evidence>
<feature type="transmembrane region" description="Helical" evidence="15">
    <location>
        <begin position="207"/>
        <end position="232"/>
    </location>
</feature>
<evidence type="ECO:0000256" key="1">
    <source>
        <dbReference type="ARBA" id="ARBA00004651"/>
    </source>
</evidence>
<evidence type="ECO:0000256" key="6">
    <source>
        <dbReference type="ARBA" id="ARBA00022692"/>
    </source>
</evidence>
<dbReference type="InterPro" id="IPR008250">
    <property type="entry name" value="ATPase_P-typ_transduc_dom_A_sf"/>
</dbReference>
<feature type="transmembrane region" description="Helical" evidence="15">
    <location>
        <begin position="421"/>
        <end position="443"/>
    </location>
</feature>
<dbReference type="NCBIfam" id="TIGR01511">
    <property type="entry name" value="ATPase-IB1_Cu"/>
    <property type="match status" value="1"/>
</dbReference>
<protein>
    <submittedName>
        <fullName evidence="17">Heavy metal translocating P-type ATPase</fullName>
    </submittedName>
</protein>
<evidence type="ECO:0000256" key="10">
    <source>
        <dbReference type="ARBA" id="ARBA00022842"/>
    </source>
</evidence>
<evidence type="ECO:0000256" key="8">
    <source>
        <dbReference type="ARBA" id="ARBA00022741"/>
    </source>
</evidence>
<dbReference type="InterPro" id="IPR023214">
    <property type="entry name" value="HAD_sf"/>
</dbReference>
<name>A0ABY6BBE7_9GAMM</name>
<feature type="transmembrane region" description="Helical" evidence="15">
    <location>
        <begin position="449"/>
        <end position="472"/>
    </location>
</feature>
<keyword evidence="3" id="KW-0813">Transport</keyword>
<feature type="domain" description="HMA" evidence="16">
    <location>
        <begin position="87"/>
        <end position="153"/>
    </location>
</feature>
<comment type="similarity">
    <text evidence="2 15">Belongs to the cation transport ATPase (P-type) (TC 3.A.3) family. Type IB subfamily.</text>
</comment>
<keyword evidence="8 15" id="KW-0547">Nucleotide-binding</keyword>
<dbReference type="InterPro" id="IPR023299">
    <property type="entry name" value="ATPase_P-typ_cyto_dom_N"/>
</dbReference>
<dbReference type="SUPFAM" id="SSF56784">
    <property type="entry name" value="HAD-like"/>
    <property type="match status" value="1"/>
</dbReference>
<dbReference type="Gene3D" id="2.70.150.10">
    <property type="entry name" value="Calcium-transporting ATPase, cytoplasmic transduction domain A"/>
    <property type="match status" value="1"/>
</dbReference>
<dbReference type="Gene3D" id="1.20.1110.10">
    <property type="entry name" value="Calcium-transporting ATPase, transmembrane domain"/>
    <property type="match status" value="1"/>
</dbReference>
<dbReference type="EMBL" id="CP104694">
    <property type="protein sequence ID" value="UXI66478.1"/>
    <property type="molecule type" value="Genomic_DNA"/>
</dbReference>